<accession>A0A0F9MWW1</accession>
<organism evidence="2">
    <name type="scientific">marine sediment metagenome</name>
    <dbReference type="NCBI Taxonomy" id="412755"/>
    <lineage>
        <taxon>unclassified sequences</taxon>
        <taxon>metagenomes</taxon>
        <taxon>ecological metagenomes</taxon>
    </lineage>
</organism>
<reference evidence="2" key="1">
    <citation type="journal article" date="2015" name="Nature">
        <title>Complex archaea that bridge the gap between prokaryotes and eukaryotes.</title>
        <authorList>
            <person name="Spang A."/>
            <person name="Saw J.H."/>
            <person name="Jorgensen S.L."/>
            <person name="Zaremba-Niedzwiedzka K."/>
            <person name="Martijn J."/>
            <person name="Lind A.E."/>
            <person name="van Eijk R."/>
            <person name="Schleper C."/>
            <person name="Guy L."/>
            <person name="Ettema T.J."/>
        </authorList>
    </citation>
    <scope>NUCLEOTIDE SEQUENCE</scope>
</reference>
<name>A0A0F9MWW1_9ZZZZ</name>
<dbReference type="EMBL" id="LAZR01004979">
    <property type="protein sequence ID" value="KKN03922.1"/>
    <property type="molecule type" value="Genomic_DNA"/>
</dbReference>
<evidence type="ECO:0000313" key="2">
    <source>
        <dbReference type="EMBL" id="KKN03922.1"/>
    </source>
</evidence>
<proteinExistence type="predicted"/>
<dbReference type="AlphaFoldDB" id="A0A0F9MWW1"/>
<protein>
    <submittedName>
        <fullName evidence="2">Uncharacterized protein</fullName>
    </submittedName>
</protein>
<feature type="coiled-coil region" evidence="1">
    <location>
        <begin position="73"/>
        <end position="107"/>
    </location>
</feature>
<sequence>MGTKAIEALLAEKEQVNDRLSRNWQRRWRHERRRAEQAEAEVKALKDRGMADGIYVGTRDDWINRCYVAEGRIDKAEAAVAQAARTEKEWETEIVGLRAELGQVQREAAVEALVAGEAAVAEFVIRAANNKPCCLACGREHLESKGRALSAGTVGPCDEPSA</sequence>
<evidence type="ECO:0000256" key="1">
    <source>
        <dbReference type="SAM" id="Coils"/>
    </source>
</evidence>
<gene>
    <name evidence="2" type="ORF">LCGC14_1102670</name>
</gene>
<keyword evidence="1" id="KW-0175">Coiled coil</keyword>
<comment type="caution">
    <text evidence="2">The sequence shown here is derived from an EMBL/GenBank/DDBJ whole genome shotgun (WGS) entry which is preliminary data.</text>
</comment>